<dbReference type="InterPro" id="IPR029055">
    <property type="entry name" value="Ntn_hydrolases_N"/>
</dbReference>
<dbReference type="InterPro" id="IPR014729">
    <property type="entry name" value="Rossmann-like_a/b/a_fold"/>
</dbReference>
<dbReference type="GO" id="GO:0006529">
    <property type="term" value="P:asparagine biosynthetic process"/>
    <property type="evidence" value="ECO:0007669"/>
    <property type="project" value="UniProtKB-KW"/>
</dbReference>
<dbReference type="SUPFAM" id="SSF52402">
    <property type="entry name" value="Adenine nucleotide alpha hydrolases-like"/>
    <property type="match status" value="1"/>
</dbReference>
<evidence type="ECO:0000256" key="3">
    <source>
        <dbReference type="ARBA" id="ARBA00022962"/>
    </source>
</evidence>
<dbReference type="GO" id="GO:0004066">
    <property type="term" value="F:asparagine synthase (glutamine-hydrolyzing) activity"/>
    <property type="evidence" value="ECO:0007669"/>
    <property type="project" value="InterPro"/>
</dbReference>
<dbReference type="Gene3D" id="3.40.50.620">
    <property type="entry name" value="HUPs"/>
    <property type="match status" value="1"/>
</dbReference>
<dbReference type="OrthoDB" id="10252281at2759"/>
<evidence type="ECO:0000256" key="1">
    <source>
        <dbReference type="ARBA" id="ARBA00022605"/>
    </source>
</evidence>
<dbReference type="InterPro" id="IPR051857">
    <property type="entry name" value="Asn_synthetase_domain"/>
</dbReference>
<protein>
    <recommendedName>
        <fullName evidence="4">Glutamine amidotransferase type-2 domain-containing protein</fullName>
    </recommendedName>
</protein>
<dbReference type="InterPro" id="IPR017932">
    <property type="entry name" value="GATase_2_dom"/>
</dbReference>
<keyword evidence="3" id="KW-0315">Glutamine amidotransferase</keyword>
<sequence length="630" mass="69654">MCGIVLSARWTANNAETTSQEDLSFQDLQNALLRANTSRGPDAQQVRRITLEEQLQKLHVDFFASELRLRGDAPVVQPHVDEEKGDILCWNGEIFKGLDVGFFSNASSGLSWTDVLQVNAHENDGVKLFSSITQCESADDIVQFFGQMEGPYAFAYYRPASQQLFFARDPLGRRSLLIHKPSQKNPYFLLASVSLGANPAYDFAELSTEHIYSLDLGKLSASEDATVNFEHCLHAYPRQPVSSSSTSSKLPYAKASYVNTTLPPLDSEPPQLESLDNIPEYLLSPVDGFISRLSESVLRRVQDIPSTFDDISSSTDKVPESRPARVAVLFSGGIDSTMLAYLADQHLPLDEPIDLLNVAFENPRKIQVKVDGNIGGLSKKQKKQKDRSVVINLVESGQYNHDYLVPDRVTGLQEVEELRRLSPRRVWNFVEVDVPYAESRAAKPAVEAVMWPGRTVMDLSLAMALYFAARGIGQVRSSPDIPPTPYTSPARVLLNGLGSDELLGGYGRHRTAYSTGGWQAVIDELQLEIVRIPTRNLGRDDRVISSHGKETRHPFLSLDVVAFLAGLPVHHKMDPRLEIGLGDKMLLRLAARKVGLVEASARKKRAMQFGSHSARMELGVTSGSGHTLLS</sequence>
<keyword evidence="2" id="KW-0061">Asparagine biosynthesis</keyword>
<evidence type="ECO:0000256" key="2">
    <source>
        <dbReference type="ARBA" id="ARBA00022888"/>
    </source>
</evidence>
<dbReference type="CDD" id="cd01991">
    <property type="entry name" value="Asn_synthase_B_C"/>
    <property type="match status" value="1"/>
</dbReference>
<accession>A0A4Y9ZBE1</accession>
<dbReference type="InterPro" id="IPR001962">
    <property type="entry name" value="Asn_synthase"/>
</dbReference>
<dbReference type="SUPFAM" id="SSF56235">
    <property type="entry name" value="N-terminal nucleophile aminohydrolases (Ntn hydrolases)"/>
    <property type="match status" value="1"/>
</dbReference>
<keyword evidence="1" id="KW-0028">Amino-acid biosynthesis</keyword>
<reference evidence="5 6" key="1">
    <citation type="submission" date="2019-02" db="EMBL/GenBank/DDBJ databases">
        <title>Genome sequencing of the rare red list fungi Dentipellis fragilis.</title>
        <authorList>
            <person name="Buettner E."/>
            <person name="Kellner H."/>
        </authorList>
    </citation>
    <scope>NUCLEOTIDE SEQUENCE [LARGE SCALE GENOMIC DNA]</scope>
    <source>
        <strain evidence="5 6">DSM 105465</strain>
    </source>
</reference>
<dbReference type="PANTHER" id="PTHR45937:SF1">
    <property type="entry name" value="ASPARAGINE SYNTHETASE DOMAIN-CONTAINING PROTEIN 1"/>
    <property type="match status" value="1"/>
</dbReference>
<comment type="caution">
    <text evidence="5">The sequence shown here is derived from an EMBL/GenBank/DDBJ whole genome shotgun (WGS) entry which is preliminary data.</text>
</comment>
<name>A0A4Y9ZBE1_9AGAM</name>
<evidence type="ECO:0000313" key="6">
    <source>
        <dbReference type="Proteomes" id="UP000298327"/>
    </source>
</evidence>
<dbReference type="AlphaFoldDB" id="A0A4Y9ZBE1"/>
<dbReference type="PROSITE" id="PS51278">
    <property type="entry name" value="GATASE_TYPE_2"/>
    <property type="match status" value="1"/>
</dbReference>
<dbReference type="Pfam" id="PF00733">
    <property type="entry name" value="Asn_synthase"/>
    <property type="match status" value="1"/>
</dbReference>
<proteinExistence type="predicted"/>
<dbReference type="STRING" id="205917.A0A4Y9ZBE1"/>
<dbReference type="Gene3D" id="3.60.20.10">
    <property type="entry name" value="Glutamine Phosphoribosylpyrophosphate, subunit 1, domain 1"/>
    <property type="match status" value="1"/>
</dbReference>
<dbReference type="EMBL" id="SEOQ01000087">
    <property type="protein sequence ID" value="TFY70699.1"/>
    <property type="molecule type" value="Genomic_DNA"/>
</dbReference>
<gene>
    <name evidence="5" type="ORF">EVG20_g2309</name>
</gene>
<organism evidence="5 6">
    <name type="scientific">Dentipellis fragilis</name>
    <dbReference type="NCBI Taxonomy" id="205917"/>
    <lineage>
        <taxon>Eukaryota</taxon>
        <taxon>Fungi</taxon>
        <taxon>Dikarya</taxon>
        <taxon>Basidiomycota</taxon>
        <taxon>Agaricomycotina</taxon>
        <taxon>Agaricomycetes</taxon>
        <taxon>Russulales</taxon>
        <taxon>Hericiaceae</taxon>
        <taxon>Dentipellis</taxon>
    </lineage>
</organism>
<dbReference type="PANTHER" id="PTHR45937">
    <property type="entry name" value="ASPARAGINE SYNTHETASE DOMAIN-CONTAINING PROTEIN 1"/>
    <property type="match status" value="1"/>
</dbReference>
<evidence type="ECO:0000259" key="4">
    <source>
        <dbReference type="PROSITE" id="PS51278"/>
    </source>
</evidence>
<evidence type="ECO:0000313" key="5">
    <source>
        <dbReference type="EMBL" id="TFY70699.1"/>
    </source>
</evidence>
<feature type="domain" description="Glutamine amidotransferase type-2" evidence="4">
    <location>
        <begin position="2"/>
        <end position="225"/>
    </location>
</feature>
<dbReference type="Proteomes" id="UP000298327">
    <property type="component" value="Unassembled WGS sequence"/>
</dbReference>
<keyword evidence="6" id="KW-1185">Reference proteome</keyword>